<dbReference type="InterPro" id="IPR021385">
    <property type="entry name" value="DUF3017"/>
</dbReference>
<feature type="transmembrane region" description="Helical" evidence="1">
    <location>
        <begin position="12"/>
        <end position="32"/>
    </location>
</feature>
<dbReference type="Pfam" id="PF11222">
    <property type="entry name" value="DUF3017"/>
    <property type="match status" value="1"/>
</dbReference>
<reference evidence="2" key="1">
    <citation type="submission" date="2023-07" db="EMBL/GenBank/DDBJ databases">
        <title>Functional and genomic diversity of the sorghum phyllosphere microbiome.</title>
        <authorList>
            <person name="Shade A."/>
        </authorList>
    </citation>
    <scope>NUCLEOTIDE SEQUENCE</scope>
    <source>
        <strain evidence="2">SORGH_AS_1067</strain>
    </source>
</reference>
<keyword evidence="1" id="KW-0472">Membrane</keyword>
<dbReference type="AlphaFoldDB" id="A0AAJ1X2F0"/>
<gene>
    <name evidence="2" type="ORF">QE405_001753</name>
</gene>
<organism evidence="2 3">
    <name type="scientific">Nocardioides zeae</name>
    <dbReference type="NCBI Taxonomy" id="1457234"/>
    <lineage>
        <taxon>Bacteria</taxon>
        <taxon>Bacillati</taxon>
        <taxon>Actinomycetota</taxon>
        <taxon>Actinomycetes</taxon>
        <taxon>Propionibacteriales</taxon>
        <taxon>Nocardioidaceae</taxon>
        <taxon>Nocardioides</taxon>
    </lineage>
</organism>
<keyword evidence="1" id="KW-1133">Transmembrane helix</keyword>
<name>A0AAJ1X2F0_9ACTN</name>
<comment type="caution">
    <text evidence="2">The sequence shown here is derived from an EMBL/GenBank/DDBJ whole genome shotgun (WGS) entry which is preliminary data.</text>
</comment>
<protein>
    <recommendedName>
        <fullName evidence="4">DUF3017 domain-containing protein</fullName>
    </recommendedName>
</protein>
<proteinExistence type="predicted"/>
<keyword evidence="1" id="KW-0812">Transmembrane</keyword>
<feature type="transmembrane region" description="Helical" evidence="1">
    <location>
        <begin position="69"/>
        <end position="88"/>
    </location>
</feature>
<evidence type="ECO:0000313" key="2">
    <source>
        <dbReference type="EMBL" id="MDQ1104469.1"/>
    </source>
</evidence>
<accession>A0AAJ1X2F0</accession>
<dbReference type="EMBL" id="JAUTAN010000001">
    <property type="protein sequence ID" value="MDQ1104469.1"/>
    <property type="molecule type" value="Genomic_DNA"/>
</dbReference>
<feature type="transmembrane region" description="Helical" evidence="1">
    <location>
        <begin position="38"/>
        <end position="57"/>
    </location>
</feature>
<evidence type="ECO:0000256" key="1">
    <source>
        <dbReference type="SAM" id="Phobius"/>
    </source>
</evidence>
<sequence length="97" mass="10233">MSGRRRILPARVGGYVYLVVAAVCAVALWVAVQDDWRAGIRWFSLALVAGGAARLVLPESQAGMLAVRNRFLDAGVLVALGVTLFALATDIPEQPGA</sequence>
<evidence type="ECO:0008006" key="4">
    <source>
        <dbReference type="Google" id="ProtNLM"/>
    </source>
</evidence>
<evidence type="ECO:0000313" key="3">
    <source>
        <dbReference type="Proteomes" id="UP001239215"/>
    </source>
</evidence>
<dbReference type="Proteomes" id="UP001239215">
    <property type="component" value="Unassembled WGS sequence"/>
</dbReference>